<dbReference type="EnsemblMetazoa" id="AATE014076-RA">
    <property type="protein sequence ID" value="AATE014076-PA.1"/>
    <property type="gene ID" value="AATE014076"/>
</dbReference>
<protein>
    <submittedName>
        <fullName evidence="12">Uncharacterized protein</fullName>
    </submittedName>
</protein>
<dbReference type="InterPro" id="IPR034731">
    <property type="entry name" value="Znf_CCHC_FOG"/>
</dbReference>
<evidence type="ECO:0000256" key="10">
    <source>
        <dbReference type="ARBA" id="ARBA00023242"/>
    </source>
</evidence>
<dbReference type="GO" id="GO:0000122">
    <property type="term" value="P:negative regulation of transcription by RNA polymerase II"/>
    <property type="evidence" value="ECO:0007669"/>
    <property type="project" value="TreeGrafter"/>
</dbReference>
<dbReference type="VEuPathDB" id="VectorBase:AATE014076"/>
<dbReference type="PANTHER" id="PTHR12958:SF3">
    <property type="entry name" value="ZINC FINGER PROTEIN USH"/>
    <property type="match status" value="1"/>
</dbReference>
<dbReference type="PROSITE" id="PS51810">
    <property type="entry name" value="ZF_CCHC_FOG"/>
    <property type="match status" value="1"/>
</dbReference>
<keyword evidence="3" id="KW-0479">Metal-binding</keyword>
<dbReference type="AlphaFoldDB" id="A0A182J9U3"/>
<name>A0A182J9U3_ANOAO</name>
<keyword evidence="6" id="KW-0862">Zinc</keyword>
<dbReference type="EMBL" id="AXCP01007580">
    <property type="status" value="NOT_ANNOTATED_CDS"/>
    <property type="molecule type" value="Genomic_DNA"/>
</dbReference>
<keyword evidence="8" id="KW-0238">DNA-binding</keyword>
<dbReference type="PANTHER" id="PTHR12958">
    <property type="entry name" value="FRIEND OF GATA2-RELATED"/>
    <property type="match status" value="1"/>
</dbReference>
<evidence type="ECO:0000256" key="11">
    <source>
        <dbReference type="SAM" id="MobiDB-lite"/>
    </source>
</evidence>
<evidence type="ECO:0000256" key="2">
    <source>
        <dbReference type="ARBA" id="ARBA00022491"/>
    </source>
</evidence>
<evidence type="ECO:0000256" key="7">
    <source>
        <dbReference type="ARBA" id="ARBA00023015"/>
    </source>
</evidence>
<dbReference type="GO" id="GO:0009653">
    <property type="term" value="P:anatomical structure morphogenesis"/>
    <property type="evidence" value="ECO:0007669"/>
    <property type="project" value="UniProtKB-ARBA"/>
</dbReference>
<dbReference type="STRING" id="41427.A0A182J9U3"/>
<evidence type="ECO:0000256" key="6">
    <source>
        <dbReference type="ARBA" id="ARBA00022833"/>
    </source>
</evidence>
<dbReference type="GO" id="GO:0003677">
    <property type="term" value="F:DNA binding"/>
    <property type="evidence" value="ECO:0007669"/>
    <property type="project" value="UniProtKB-KW"/>
</dbReference>
<dbReference type="GO" id="GO:0061629">
    <property type="term" value="F:RNA polymerase II-specific DNA-binding transcription factor binding"/>
    <property type="evidence" value="ECO:0007669"/>
    <property type="project" value="InterPro"/>
</dbReference>
<evidence type="ECO:0000256" key="3">
    <source>
        <dbReference type="ARBA" id="ARBA00022723"/>
    </source>
</evidence>
<evidence type="ECO:0000256" key="8">
    <source>
        <dbReference type="ARBA" id="ARBA00023125"/>
    </source>
</evidence>
<keyword evidence="4" id="KW-0677">Repeat</keyword>
<dbReference type="InterPro" id="IPR039746">
    <property type="entry name" value="FOG"/>
</dbReference>
<reference evidence="12" key="1">
    <citation type="submission" date="2022-08" db="UniProtKB">
        <authorList>
            <consortium name="EnsemblMetazoa"/>
        </authorList>
    </citation>
    <scope>IDENTIFICATION</scope>
    <source>
        <strain evidence="12">EBRO</strain>
    </source>
</reference>
<keyword evidence="5" id="KW-0863">Zinc-finger</keyword>
<dbReference type="InterPro" id="IPR036236">
    <property type="entry name" value="Znf_C2H2_sf"/>
</dbReference>
<sequence length="241" mass="25270">QQQQQQPPTPAQQVAVGQVDRYCSDCDIRFSSTKTYRAHKQHYCSSRHREGHQSNNSTPKPAAAQKSGSQSPPDVPKTPPVSAAQQPFLALPTNPIIVIPYSLIRGASVIPGLLSSLAPGIANPESACFIFQNGALQPIAMSLASHVQAVTMAAATGPTGLEGLGGPGQHPQQQQQQQQQLLVSSRSSASNNQLQQQQQSRGPTPSVSNENSSHSTAGGGGASATGEVLKAINKRDNTANK</sequence>
<keyword evidence="2" id="KW-0678">Repressor</keyword>
<keyword evidence="9" id="KW-0804">Transcription</keyword>
<evidence type="ECO:0000256" key="1">
    <source>
        <dbReference type="ARBA" id="ARBA00004123"/>
    </source>
</evidence>
<evidence type="ECO:0000256" key="5">
    <source>
        <dbReference type="ARBA" id="ARBA00022771"/>
    </source>
</evidence>
<evidence type="ECO:0000256" key="9">
    <source>
        <dbReference type="ARBA" id="ARBA00023163"/>
    </source>
</evidence>
<dbReference type="GO" id="GO:0045944">
    <property type="term" value="P:positive regulation of transcription by RNA polymerase II"/>
    <property type="evidence" value="ECO:0007669"/>
    <property type="project" value="TreeGrafter"/>
</dbReference>
<keyword evidence="10" id="KW-0539">Nucleus</keyword>
<proteinExistence type="predicted"/>
<feature type="region of interest" description="Disordered" evidence="11">
    <location>
        <begin position="158"/>
        <end position="241"/>
    </location>
</feature>
<organism evidence="12">
    <name type="scientific">Anopheles atroparvus</name>
    <name type="common">European mosquito</name>
    <dbReference type="NCBI Taxonomy" id="41427"/>
    <lineage>
        <taxon>Eukaryota</taxon>
        <taxon>Metazoa</taxon>
        <taxon>Ecdysozoa</taxon>
        <taxon>Arthropoda</taxon>
        <taxon>Hexapoda</taxon>
        <taxon>Insecta</taxon>
        <taxon>Pterygota</taxon>
        <taxon>Neoptera</taxon>
        <taxon>Endopterygota</taxon>
        <taxon>Diptera</taxon>
        <taxon>Nematocera</taxon>
        <taxon>Culicoidea</taxon>
        <taxon>Culicidae</taxon>
        <taxon>Anophelinae</taxon>
        <taxon>Anopheles</taxon>
    </lineage>
</organism>
<accession>A0A182J9U3</accession>
<comment type="subcellular location">
    <subcellularLocation>
        <location evidence="1">Nucleus</location>
    </subcellularLocation>
</comment>
<feature type="compositionally biased region" description="Low complexity" evidence="11">
    <location>
        <begin position="169"/>
        <end position="216"/>
    </location>
</feature>
<dbReference type="GO" id="GO:0008270">
    <property type="term" value="F:zinc ion binding"/>
    <property type="evidence" value="ECO:0007669"/>
    <property type="project" value="UniProtKB-KW"/>
</dbReference>
<keyword evidence="7" id="KW-0805">Transcription regulation</keyword>
<dbReference type="GO" id="GO:0007507">
    <property type="term" value="P:heart development"/>
    <property type="evidence" value="ECO:0007669"/>
    <property type="project" value="TreeGrafter"/>
</dbReference>
<feature type="region of interest" description="Disordered" evidence="11">
    <location>
        <begin position="39"/>
        <end position="82"/>
    </location>
</feature>
<evidence type="ECO:0000256" key="4">
    <source>
        <dbReference type="ARBA" id="ARBA00022737"/>
    </source>
</evidence>
<dbReference type="GO" id="GO:0005634">
    <property type="term" value="C:nucleus"/>
    <property type="evidence" value="ECO:0007669"/>
    <property type="project" value="UniProtKB-SubCell"/>
</dbReference>
<dbReference type="SUPFAM" id="SSF57667">
    <property type="entry name" value="beta-beta-alpha zinc fingers"/>
    <property type="match status" value="1"/>
</dbReference>
<dbReference type="GO" id="GO:0030154">
    <property type="term" value="P:cell differentiation"/>
    <property type="evidence" value="ECO:0007669"/>
    <property type="project" value="UniProtKB-ARBA"/>
</dbReference>
<evidence type="ECO:0000313" key="12">
    <source>
        <dbReference type="EnsemblMetazoa" id="AATE014076-PA.1"/>
    </source>
</evidence>